<dbReference type="KEGG" id="cmr:Cycma_0077"/>
<name>G0IZ83_CYCMS</name>
<proteinExistence type="predicted"/>
<sequence>MKNLLFILTVSLLFFACAETVEPEASLMVRVKYDYENDTYPVSEAIPVYIYKGLRLSTGDFTYVGDGVVMDGDGIEIMATSSQSLSSGFVLFEGLEMDTYGVVLDLRESKLETSQRTAINLSTYDGKGEMDMTVDIWPYDPWDLFNY</sequence>
<dbReference type="EMBL" id="CP002955">
    <property type="protein sequence ID" value="AEL23862.1"/>
    <property type="molecule type" value="Genomic_DNA"/>
</dbReference>
<dbReference type="STRING" id="880070.Cycma_0077"/>
<accession>G0IZ83</accession>
<gene>
    <name evidence="2" type="ordered locus">Cycma_0077</name>
</gene>
<feature type="signal peptide" evidence="1">
    <location>
        <begin position="1"/>
        <end position="18"/>
    </location>
</feature>
<evidence type="ECO:0000313" key="2">
    <source>
        <dbReference type="EMBL" id="AEL23862.1"/>
    </source>
</evidence>
<dbReference type="PROSITE" id="PS51257">
    <property type="entry name" value="PROKAR_LIPOPROTEIN"/>
    <property type="match status" value="1"/>
</dbReference>
<organism evidence="2 3">
    <name type="scientific">Cyclobacterium marinum (strain ATCC 25205 / DSM 745 / LMG 13164 / NCIMB 1802)</name>
    <name type="common">Flectobacillus marinus</name>
    <dbReference type="NCBI Taxonomy" id="880070"/>
    <lineage>
        <taxon>Bacteria</taxon>
        <taxon>Pseudomonadati</taxon>
        <taxon>Bacteroidota</taxon>
        <taxon>Cytophagia</taxon>
        <taxon>Cytophagales</taxon>
        <taxon>Cyclobacteriaceae</taxon>
        <taxon>Cyclobacterium</taxon>
    </lineage>
</organism>
<keyword evidence="3" id="KW-1185">Reference proteome</keyword>
<feature type="chain" id="PRO_5003400714" description="Lipoprotein" evidence="1">
    <location>
        <begin position="19"/>
        <end position="147"/>
    </location>
</feature>
<evidence type="ECO:0000256" key="1">
    <source>
        <dbReference type="SAM" id="SignalP"/>
    </source>
</evidence>
<evidence type="ECO:0000313" key="3">
    <source>
        <dbReference type="Proteomes" id="UP000001635"/>
    </source>
</evidence>
<reference evidence="3" key="1">
    <citation type="submission" date="2011-07" db="EMBL/GenBank/DDBJ databases">
        <title>The complete genome of Cyclobacterium marinum DSM 745.</title>
        <authorList>
            <person name="Lucas S."/>
            <person name="Han J."/>
            <person name="Lapidus A."/>
            <person name="Bruce D."/>
            <person name="Goodwin L."/>
            <person name="Pitluck S."/>
            <person name="Peters L."/>
            <person name="Kyrpides N."/>
            <person name="Mavromatis K."/>
            <person name="Ivanova N."/>
            <person name="Ovchinnikova G."/>
            <person name="Chertkov O."/>
            <person name="Detter J.C."/>
            <person name="Tapia R."/>
            <person name="Han C."/>
            <person name="Land M."/>
            <person name="Hauser L."/>
            <person name="Markowitz V."/>
            <person name="Cheng J.-F."/>
            <person name="Hugenholtz P."/>
            <person name="Woyke T."/>
            <person name="Wu D."/>
            <person name="Tindall B."/>
            <person name="Schuetze A."/>
            <person name="Brambilla E."/>
            <person name="Klenk H.-P."/>
            <person name="Eisen J.A."/>
        </authorList>
    </citation>
    <scope>NUCLEOTIDE SEQUENCE [LARGE SCALE GENOMIC DNA]</scope>
    <source>
        <strain evidence="3">ATCC 25205 / DSM 745 / LMG 13164 / NCIMB 1802</strain>
    </source>
</reference>
<dbReference type="AlphaFoldDB" id="G0IZ83"/>
<evidence type="ECO:0008006" key="4">
    <source>
        <dbReference type="Google" id="ProtNLM"/>
    </source>
</evidence>
<dbReference type="Proteomes" id="UP000001635">
    <property type="component" value="Chromosome"/>
</dbReference>
<keyword evidence="1" id="KW-0732">Signal</keyword>
<dbReference type="HOGENOM" id="CLU_1764994_0_0_10"/>
<protein>
    <recommendedName>
        <fullName evidence="4">Lipoprotein</fullName>
    </recommendedName>
</protein>
<dbReference type="RefSeq" id="WP_014018161.1">
    <property type="nucleotide sequence ID" value="NC_015914.1"/>
</dbReference>